<name>A4TZ59_9PROT</name>
<accession>A4TZ59</accession>
<organism evidence="3">
    <name type="scientific">Magnetospirillum gryphiswaldense</name>
    <dbReference type="NCBI Taxonomy" id="55518"/>
    <lineage>
        <taxon>Bacteria</taxon>
        <taxon>Pseudomonadati</taxon>
        <taxon>Pseudomonadota</taxon>
        <taxon>Alphaproteobacteria</taxon>
        <taxon>Rhodospirillales</taxon>
        <taxon>Rhodospirillaceae</taxon>
        <taxon>Magnetospirillum</taxon>
    </lineage>
</organism>
<dbReference type="SUPFAM" id="SSF53955">
    <property type="entry name" value="Lysozyme-like"/>
    <property type="match status" value="1"/>
</dbReference>
<dbReference type="AlphaFoldDB" id="A4TZ59"/>
<feature type="compositionally biased region" description="Basic and acidic residues" evidence="1">
    <location>
        <begin position="216"/>
        <end position="225"/>
    </location>
</feature>
<reference evidence="3" key="1">
    <citation type="journal article" date="2007" name="J. Bacteriol.">
        <title>Comparative genome analysis of four magnetotactic bacteria reveals a complex set of group-specific genes implicated in magnetosome biomineralization and function.</title>
        <authorList>
            <person name="Richter M."/>
            <person name="Kube M."/>
            <person name="Bazylinski D.A."/>
            <person name="Lombardot T."/>
            <person name="Gloeckner F.O."/>
            <person name="Reinhardt R."/>
            <person name="Schueler D."/>
        </authorList>
    </citation>
    <scope>NUCLEOTIDE SEQUENCE</scope>
    <source>
        <strain evidence="3">MSR-1</strain>
    </source>
</reference>
<feature type="chain" id="PRO_5002672859" evidence="2">
    <location>
        <begin position="27"/>
        <end position="271"/>
    </location>
</feature>
<keyword evidence="2" id="KW-0732">Signal</keyword>
<evidence type="ECO:0000313" key="3">
    <source>
        <dbReference type="EMBL" id="CAM75916.1"/>
    </source>
</evidence>
<evidence type="ECO:0000256" key="1">
    <source>
        <dbReference type="SAM" id="MobiDB-lite"/>
    </source>
</evidence>
<evidence type="ECO:0000256" key="2">
    <source>
        <dbReference type="SAM" id="SignalP"/>
    </source>
</evidence>
<proteinExistence type="predicted"/>
<gene>
    <name evidence="3" type="ORF">MGR_2292</name>
</gene>
<feature type="signal peptide" evidence="2">
    <location>
        <begin position="1"/>
        <end position="26"/>
    </location>
</feature>
<feature type="region of interest" description="Disordered" evidence="1">
    <location>
        <begin position="197"/>
        <end position="228"/>
    </location>
</feature>
<dbReference type="InterPro" id="IPR023346">
    <property type="entry name" value="Lysozyme-like_dom_sf"/>
</dbReference>
<dbReference type="EMBL" id="CU459003">
    <property type="protein sequence ID" value="CAM75916.1"/>
    <property type="molecule type" value="Genomic_DNA"/>
</dbReference>
<protein>
    <submittedName>
        <fullName evidence="3">Invasion protein</fullName>
    </submittedName>
</protein>
<sequence>MGVKRQMVAMGMAMLAACALSQAAQAAPSLPPEAQCAEEAGKNERLYGIPARLLNSISVVESGRYDRDYKATLAWPWTVTSQGQGKYFPTKGEAIAEVRRLQSKGVKSIDVGCMQINLMYHPTAFTSLDEAFEPVANVGYAARFLKGLFGATDNWVMAASYYHSQTPYLAAAYRERLMKVWDGAGTQMAALAARPQPQLPSIKPGKGPGPVPSNARVEEQRKAWRDQQSTVQDEARLIAAAYRQARMSEYQMRRARMVEVRRAKGLSLDGY</sequence>
<dbReference type="PROSITE" id="PS51257">
    <property type="entry name" value="PROKAR_LIPOPROTEIN"/>
    <property type="match status" value="1"/>
</dbReference>